<protein>
    <recommendedName>
        <fullName evidence="3">WD40 repeat-like protein</fullName>
    </recommendedName>
</protein>
<accession>A0A164RIN9</accession>
<reference evidence="1 2" key="1">
    <citation type="journal article" date="2016" name="Mol. Biol. Evol.">
        <title>Comparative Genomics of Early-Diverging Mushroom-Forming Fungi Provides Insights into the Origins of Lignocellulose Decay Capabilities.</title>
        <authorList>
            <person name="Nagy L.G."/>
            <person name="Riley R."/>
            <person name="Tritt A."/>
            <person name="Adam C."/>
            <person name="Daum C."/>
            <person name="Floudas D."/>
            <person name="Sun H."/>
            <person name="Yadav J.S."/>
            <person name="Pangilinan J."/>
            <person name="Larsson K.H."/>
            <person name="Matsuura K."/>
            <person name="Barry K."/>
            <person name="Labutti K."/>
            <person name="Kuo R."/>
            <person name="Ohm R.A."/>
            <person name="Bhattacharya S.S."/>
            <person name="Shirouzu T."/>
            <person name="Yoshinaga Y."/>
            <person name="Martin F.M."/>
            <person name="Grigoriev I.V."/>
            <person name="Hibbett D.S."/>
        </authorList>
    </citation>
    <scope>NUCLEOTIDE SEQUENCE [LARGE SCALE GENOMIC DNA]</scope>
    <source>
        <strain evidence="1 2">HHB9708</strain>
    </source>
</reference>
<organism evidence="1 2">
    <name type="scientific">Sistotremastrum niveocremeum HHB9708</name>
    <dbReference type="NCBI Taxonomy" id="1314777"/>
    <lineage>
        <taxon>Eukaryota</taxon>
        <taxon>Fungi</taxon>
        <taxon>Dikarya</taxon>
        <taxon>Basidiomycota</taxon>
        <taxon>Agaricomycotina</taxon>
        <taxon>Agaricomycetes</taxon>
        <taxon>Sistotremastrales</taxon>
        <taxon>Sistotremastraceae</taxon>
        <taxon>Sertulicium</taxon>
        <taxon>Sertulicium niveocremeum</taxon>
    </lineage>
</organism>
<dbReference type="SMART" id="SM00320">
    <property type="entry name" value="WD40"/>
    <property type="match status" value="3"/>
</dbReference>
<evidence type="ECO:0008006" key="3">
    <source>
        <dbReference type="Google" id="ProtNLM"/>
    </source>
</evidence>
<dbReference type="InterPro" id="IPR001680">
    <property type="entry name" value="WD40_rpt"/>
</dbReference>
<dbReference type="InterPro" id="IPR036322">
    <property type="entry name" value="WD40_repeat_dom_sf"/>
</dbReference>
<dbReference type="EMBL" id="KV419420">
    <property type="protein sequence ID" value="KZS90592.1"/>
    <property type="molecule type" value="Genomic_DNA"/>
</dbReference>
<dbReference type="InterPro" id="IPR015943">
    <property type="entry name" value="WD40/YVTN_repeat-like_dom_sf"/>
</dbReference>
<evidence type="ECO:0000313" key="1">
    <source>
        <dbReference type="EMBL" id="KZS90592.1"/>
    </source>
</evidence>
<name>A0A164RIN9_9AGAM</name>
<keyword evidence="2" id="KW-1185">Reference proteome</keyword>
<dbReference type="Proteomes" id="UP000076722">
    <property type="component" value="Unassembled WGS sequence"/>
</dbReference>
<sequence>MPYSCVKSIRYNGVPIRCLSISPCGNLLACGADDGLRVWDDFDADPIVVLLEFPVSEILWISSQLEDWKLVCGLENGSFVALEYHSGKYRSQGRFMGRDSNARSCPRVAALRFCGDARFLLTAFADGSLLCFSLKNRTVTWATNLDSTIMRAIISPSAESIVLLAPGAVVSYTLKDMHLGCDVAKYRRSVSLQQRAIASPVSFVDERDVLFTEGASGDVCVWDMKRGSLIDQIHHDGGKLLAIDTRFGTRAEFEVATARATISPPEASSVRSEKVSMSEVSSTTEAILVDEIRHDSRPNLASYSLLLFSRKIAKK</sequence>
<dbReference type="SUPFAM" id="SSF50978">
    <property type="entry name" value="WD40 repeat-like"/>
    <property type="match status" value="1"/>
</dbReference>
<dbReference type="AlphaFoldDB" id="A0A164RIN9"/>
<dbReference type="Gene3D" id="2.130.10.10">
    <property type="entry name" value="YVTN repeat-like/Quinoprotein amine dehydrogenase"/>
    <property type="match status" value="1"/>
</dbReference>
<dbReference type="Pfam" id="PF00400">
    <property type="entry name" value="WD40"/>
    <property type="match status" value="1"/>
</dbReference>
<proteinExistence type="predicted"/>
<evidence type="ECO:0000313" key="2">
    <source>
        <dbReference type="Proteomes" id="UP000076722"/>
    </source>
</evidence>
<gene>
    <name evidence="1" type="ORF">SISNIDRAFT_468371</name>
</gene>